<dbReference type="EMBL" id="CP000591">
    <property type="protein sequence ID" value="ABO98677.1"/>
    <property type="molecule type" value="Genomic_DNA"/>
</dbReference>
<reference evidence="7 8" key="1">
    <citation type="journal article" date="2007" name="Proc. Natl. Acad. Sci. U.S.A.">
        <title>The tiny eukaryote Ostreococcus provides genomic insights into the paradox of plankton speciation.</title>
        <authorList>
            <person name="Palenik B."/>
            <person name="Grimwood J."/>
            <person name="Aerts A."/>
            <person name="Rouze P."/>
            <person name="Salamov A."/>
            <person name="Putnam N."/>
            <person name="Dupont C."/>
            <person name="Jorgensen R."/>
            <person name="Derelle E."/>
            <person name="Rombauts S."/>
            <person name="Zhou K."/>
            <person name="Otillar R."/>
            <person name="Merchant S.S."/>
            <person name="Podell S."/>
            <person name="Gaasterland T."/>
            <person name="Napoli C."/>
            <person name="Gendler K."/>
            <person name="Manuell A."/>
            <person name="Tai V."/>
            <person name="Vallon O."/>
            <person name="Piganeau G."/>
            <person name="Jancek S."/>
            <person name="Heijde M."/>
            <person name="Jabbari K."/>
            <person name="Bowler C."/>
            <person name="Lohr M."/>
            <person name="Robbens S."/>
            <person name="Werner G."/>
            <person name="Dubchak I."/>
            <person name="Pazour G.J."/>
            <person name="Ren Q."/>
            <person name="Paulsen I."/>
            <person name="Delwiche C."/>
            <person name="Schmutz J."/>
            <person name="Rokhsar D."/>
            <person name="Van de Peer Y."/>
            <person name="Moreau H."/>
            <person name="Grigoriev I.V."/>
        </authorList>
    </citation>
    <scope>NUCLEOTIDE SEQUENCE [LARGE SCALE GENOMIC DNA]</scope>
    <source>
        <strain evidence="7 8">CCE9901</strain>
    </source>
</reference>
<dbReference type="OMA" id="YFQVDNP"/>
<dbReference type="AlphaFoldDB" id="A4S556"/>
<dbReference type="PANTHER" id="PTHR11952">
    <property type="entry name" value="UDP- GLUCOSE PYROPHOSPHORYLASE"/>
    <property type="match status" value="1"/>
</dbReference>
<dbReference type="KEGG" id="olu:OSTLU_26644"/>
<comment type="similarity">
    <text evidence="2">Belongs to the UDPGP type 1 family.</text>
</comment>
<evidence type="ECO:0000256" key="1">
    <source>
        <dbReference type="ARBA" id="ARBA00005208"/>
    </source>
</evidence>
<dbReference type="GeneID" id="5004289"/>
<dbReference type="Gramene" id="ABO98677">
    <property type="protein sequence ID" value="ABO98677"/>
    <property type="gene ID" value="OSTLU_26644"/>
</dbReference>
<keyword evidence="5" id="KW-0548">Nucleotidyltransferase</keyword>
<dbReference type="Proteomes" id="UP000001568">
    <property type="component" value="Chromosome 11"/>
</dbReference>
<dbReference type="Pfam" id="PF01704">
    <property type="entry name" value="UDPGP"/>
    <property type="match status" value="1"/>
</dbReference>
<proteinExistence type="inferred from homology"/>
<dbReference type="eggNOG" id="KOG2388">
    <property type="taxonomic scope" value="Eukaryota"/>
</dbReference>
<comment type="catalytic activity">
    <reaction evidence="6">
        <text>N-acetyl-alpha-D-glucosamine 1-phosphate + UTP + H(+) = UDP-N-acetyl-alpha-D-glucosamine + diphosphate</text>
        <dbReference type="Rhea" id="RHEA:13509"/>
        <dbReference type="ChEBI" id="CHEBI:15378"/>
        <dbReference type="ChEBI" id="CHEBI:33019"/>
        <dbReference type="ChEBI" id="CHEBI:46398"/>
        <dbReference type="ChEBI" id="CHEBI:57705"/>
        <dbReference type="ChEBI" id="CHEBI:57776"/>
        <dbReference type="EC" id="2.7.7.23"/>
    </reaction>
</comment>
<dbReference type="HOGENOM" id="CLU_025603_1_1_1"/>
<organism evidence="7 8">
    <name type="scientific">Ostreococcus lucimarinus (strain CCE9901)</name>
    <dbReference type="NCBI Taxonomy" id="436017"/>
    <lineage>
        <taxon>Eukaryota</taxon>
        <taxon>Viridiplantae</taxon>
        <taxon>Chlorophyta</taxon>
        <taxon>Mamiellophyceae</taxon>
        <taxon>Mamiellales</taxon>
        <taxon>Bathycoccaceae</taxon>
        <taxon>Ostreococcus</taxon>
    </lineage>
</organism>
<dbReference type="InterPro" id="IPR002618">
    <property type="entry name" value="UDPGP_fam"/>
</dbReference>
<dbReference type="CDD" id="cd04193">
    <property type="entry name" value="UDPGlcNAc_PPase"/>
    <property type="match status" value="1"/>
</dbReference>
<protein>
    <recommendedName>
        <fullName evidence="3">UDP-N-acetylglucosamine diphosphorylase</fullName>
        <ecNumber evidence="3">2.7.7.23</ecNumber>
    </recommendedName>
</protein>
<dbReference type="InterPro" id="IPR039741">
    <property type="entry name" value="UDP-sugar_pyrophosphorylase"/>
</dbReference>
<evidence type="ECO:0000256" key="4">
    <source>
        <dbReference type="ARBA" id="ARBA00022679"/>
    </source>
</evidence>
<dbReference type="InterPro" id="IPR029044">
    <property type="entry name" value="Nucleotide-diphossugar_trans"/>
</dbReference>
<gene>
    <name evidence="7" type="ORF">OSTLU_26644</name>
</gene>
<evidence type="ECO:0000256" key="5">
    <source>
        <dbReference type="ARBA" id="ARBA00022695"/>
    </source>
</evidence>
<evidence type="ECO:0000256" key="6">
    <source>
        <dbReference type="ARBA" id="ARBA00048493"/>
    </source>
</evidence>
<evidence type="ECO:0000313" key="8">
    <source>
        <dbReference type="Proteomes" id="UP000001568"/>
    </source>
</evidence>
<accession>A4S556</accession>
<name>A4S556_OSTLU</name>
<dbReference type="STRING" id="436017.A4S556"/>
<dbReference type="GO" id="GO:0006048">
    <property type="term" value="P:UDP-N-acetylglucosamine biosynthetic process"/>
    <property type="evidence" value="ECO:0007669"/>
    <property type="project" value="TreeGrafter"/>
</dbReference>
<dbReference type="Gene3D" id="3.90.550.10">
    <property type="entry name" value="Spore Coat Polysaccharide Biosynthesis Protein SpsA, Chain A"/>
    <property type="match status" value="1"/>
</dbReference>
<keyword evidence="4" id="KW-0808">Transferase</keyword>
<dbReference type="PANTHER" id="PTHR11952:SF2">
    <property type="entry name" value="LD24639P"/>
    <property type="match status" value="1"/>
</dbReference>
<dbReference type="OrthoDB" id="532420at2759"/>
<evidence type="ECO:0000256" key="3">
    <source>
        <dbReference type="ARBA" id="ARBA00012457"/>
    </source>
</evidence>
<dbReference type="EC" id="2.7.7.23" evidence="3"/>
<keyword evidence="8" id="KW-1185">Reference proteome</keyword>
<evidence type="ECO:0000313" key="7">
    <source>
        <dbReference type="EMBL" id="ABO98677.1"/>
    </source>
</evidence>
<evidence type="ECO:0000256" key="2">
    <source>
        <dbReference type="ARBA" id="ARBA00010401"/>
    </source>
</evidence>
<dbReference type="SUPFAM" id="SSF53448">
    <property type="entry name" value="Nucleotide-diphospho-sugar transferases"/>
    <property type="match status" value="1"/>
</dbReference>
<comment type="pathway">
    <text evidence="1">Nucleotide-sugar biosynthesis; UDP-N-acetyl-alpha-D-glucosamine biosynthesis; UDP-N-acetyl-alpha-D-glucosamine from N-acetyl-alpha-D-glucosamine 1-phosphate: step 1/1.</text>
</comment>
<dbReference type="RefSeq" id="XP_001420384.1">
    <property type="nucleotide sequence ID" value="XM_001420347.1"/>
</dbReference>
<dbReference type="GO" id="GO:0003977">
    <property type="term" value="F:UDP-N-acetylglucosamine diphosphorylase activity"/>
    <property type="evidence" value="ECO:0007669"/>
    <property type="project" value="UniProtKB-EC"/>
</dbReference>
<sequence>MGCASSKSSSLTLARARYASLPGPEQKTIVGALERAATSDADAARLCAALANVECERAVDVFQRSALAHETSTSGTLEPVRCDCEIVPGSDDAERWRRRGLECVKRGKLAVVLLAGGQGTRLGSANPKGMYDIGLPSKKTLFELQGERLAKLGALAGARAPTWYVMTSPFTHDATVAFFKSRDYFGLNARDVVFFKQGTLPCFTEDGEIILKSFGEVSEAPDGNGGIYAAMAREGVIADMRKRKIEHVYAYCVDNALVQVGDPTFVGCCVERECEAGAKVIAKAYPTEPVGVFACRKNEATGAKEYHVVEYSEIPESLATAKDKKTGELKFNAANIALHYFSFDFLSRCCLDIALPHHVARKKIPYLDVNTGKTIEPSSPNGIKLEAFIFDTYKYAKSVCVVRGDRALDFAPVKNAEGAGKDSPDTAREAILSLHARWILQAGGVIVDENDVPVPTDRARCEVSPAVSYAGESLASRLRVRVGGVVR</sequence>